<name>A0ABN2VJZ6_9ACTN</name>
<accession>A0ABN2VJZ6</accession>
<sequence length="193" mass="21130">MKRYVLTGTPGAGKTTVIEELRRRGHAVVGEAATEVIARRQAAGEAEPWEAAGFVDLVLDVQREWERGSAASGDSVCFFDRSPVCTLALSRYLGRPDSAALKAELERIRLEGTYERTVFFLANLGYVEPTAARRISFEEALKFEQLHRDVYDELGYRLHEIPVGTPGERAAWIAAAAAAATETETAEAAATTR</sequence>
<dbReference type="SUPFAM" id="SSF52540">
    <property type="entry name" value="P-loop containing nucleoside triphosphate hydrolases"/>
    <property type="match status" value="1"/>
</dbReference>
<reference evidence="2 3" key="1">
    <citation type="journal article" date="2019" name="Int. J. Syst. Evol. Microbiol.">
        <title>The Global Catalogue of Microorganisms (GCM) 10K type strain sequencing project: providing services to taxonomists for standard genome sequencing and annotation.</title>
        <authorList>
            <consortium name="The Broad Institute Genomics Platform"/>
            <consortium name="The Broad Institute Genome Sequencing Center for Infectious Disease"/>
            <person name="Wu L."/>
            <person name="Ma J."/>
        </authorList>
    </citation>
    <scope>NUCLEOTIDE SEQUENCE [LARGE SCALE GENOMIC DNA]</scope>
    <source>
        <strain evidence="2 3">JCM 16014</strain>
    </source>
</reference>
<dbReference type="Pfam" id="PF13521">
    <property type="entry name" value="AAA_28"/>
    <property type="match status" value="1"/>
</dbReference>
<dbReference type="EMBL" id="BAAAQN010000096">
    <property type="protein sequence ID" value="GAA2064433.1"/>
    <property type="molecule type" value="Genomic_DNA"/>
</dbReference>
<dbReference type="InterPro" id="IPR038727">
    <property type="entry name" value="NadR/Ttd14_AAA_dom"/>
</dbReference>
<gene>
    <name evidence="2" type="ORF">GCM10009839_89910</name>
</gene>
<dbReference type="InterPro" id="IPR027417">
    <property type="entry name" value="P-loop_NTPase"/>
</dbReference>
<evidence type="ECO:0000313" key="2">
    <source>
        <dbReference type="EMBL" id="GAA2064433.1"/>
    </source>
</evidence>
<protein>
    <submittedName>
        <fullName evidence="2">AAA family ATPase</fullName>
    </submittedName>
</protein>
<proteinExistence type="predicted"/>
<evidence type="ECO:0000313" key="3">
    <source>
        <dbReference type="Proteomes" id="UP001500751"/>
    </source>
</evidence>
<dbReference type="Gene3D" id="3.40.50.300">
    <property type="entry name" value="P-loop containing nucleotide triphosphate hydrolases"/>
    <property type="match status" value="1"/>
</dbReference>
<organism evidence="2 3">
    <name type="scientific">Catenulispora yoronensis</name>
    <dbReference type="NCBI Taxonomy" id="450799"/>
    <lineage>
        <taxon>Bacteria</taxon>
        <taxon>Bacillati</taxon>
        <taxon>Actinomycetota</taxon>
        <taxon>Actinomycetes</taxon>
        <taxon>Catenulisporales</taxon>
        <taxon>Catenulisporaceae</taxon>
        <taxon>Catenulispora</taxon>
    </lineage>
</organism>
<keyword evidence="3" id="KW-1185">Reference proteome</keyword>
<dbReference type="RefSeq" id="WP_344671897.1">
    <property type="nucleotide sequence ID" value="NZ_BAAAQN010000096.1"/>
</dbReference>
<feature type="domain" description="NadR/Ttd14 AAA" evidence="1">
    <location>
        <begin position="3"/>
        <end position="169"/>
    </location>
</feature>
<comment type="caution">
    <text evidence="2">The sequence shown here is derived from an EMBL/GenBank/DDBJ whole genome shotgun (WGS) entry which is preliminary data.</text>
</comment>
<dbReference type="Proteomes" id="UP001500751">
    <property type="component" value="Unassembled WGS sequence"/>
</dbReference>
<evidence type="ECO:0000259" key="1">
    <source>
        <dbReference type="Pfam" id="PF13521"/>
    </source>
</evidence>